<evidence type="ECO:0000313" key="1">
    <source>
        <dbReference type="EMBL" id="GFH22585.1"/>
    </source>
</evidence>
<proteinExistence type="predicted"/>
<gene>
    <name evidence="1" type="ORF">HaLaN_20069</name>
</gene>
<accession>A0A699ZKN7</accession>
<reference evidence="1 2" key="1">
    <citation type="submission" date="2020-02" db="EMBL/GenBank/DDBJ databases">
        <title>Draft genome sequence of Haematococcus lacustris strain NIES-144.</title>
        <authorList>
            <person name="Morimoto D."/>
            <person name="Nakagawa S."/>
            <person name="Yoshida T."/>
            <person name="Sawayama S."/>
        </authorList>
    </citation>
    <scope>NUCLEOTIDE SEQUENCE [LARGE SCALE GENOMIC DNA]</scope>
    <source>
        <strain evidence="1 2">NIES-144</strain>
    </source>
</reference>
<comment type="caution">
    <text evidence="1">The sequence shown here is derived from an EMBL/GenBank/DDBJ whole genome shotgun (WGS) entry which is preliminary data.</text>
</comment>
<dbReference type="AlphaFoldDB" id="A0A699ZKN7"/>
<keyword evidence="2" id="KW-1185">Reference proteome</keyword>
<protein>
    <submittedName>
        <fullName evidence="1">Uncharacterized protein</fullName>
    </submittedName>
</protein>
<evidence type="ECO:0000313" key="2">
    <source>
        <dbReference type="Proteomes" id="UP000485058"/>
    </source>
</evidence>
<organism evidence="1 2">
    <name type="scientific">Haematococcus lacustris</name>
    <name type="common">Green alga</name>
    <name type="synonym">Haematococcus pluvialis</name>
    <dbReference type="NCBI Taxonomy" id="44745"/>
    <lineage>
        <taxon>Eukaryota</taxon>
        <taxon>Viridiplantae</taxon>
        <taxon>Chlorophyta</taxon>
        <taxon>core chlorophytes</taxon>
        <taxon>Chlorophyceae</taxon>
        <taxon>CS clade</taxon>
        <taxon>Chlamydomonadales</taxon>
        <taxon>Haematococcaceae</taxon>
        <taxon>Haematococcus</taxon>
    </lineage>
</organism>
<name>A0A699ZKN7_HAELA</name>
<sequence>MEQSPLPNYKPVLLPSSMWLLQMLPWWKPFSSRWAVGQPSPADLKVDPPALPAYKREKLLEYKKKLQMCTSLP</sequence>
<dbReference type="EMBL" id="BLLF01002073">
    <property type="protein sequence ID" value="GFH22585.1"/>
    <property type="molecule type" value="Genomic_DNA"/>
</dbReference>
<dbReference type="Proteomes" id="UP000485058">
    <property type="component" value="Unassembled WGS sequence"/>
</dbReference>